<keyword evidence="3" id="KW-1003">Cell membrane</keyword>
<keyword evidence="5 8" id="KW-1133">Transmembrane helix</keyword>
<dbReference type="InterPro" id="IPR045324">
    <property type="entry name" value="Small_multidrug_res"/>
</dbReference>
<evidence type="ECO:0000313" key="9">
    <source>
        <dbReference type="EMBL" id="SET54244.1"/>
    </source>
</evidence>
<protein>
    <submittedName>
        <fullName evidence="9">Multidrug resistance protein EbrB</fullName>
    </submittedName>
</protein>
<feature type="transmembrane region" description="Helical" evidence="8">
    <location>
        <begin position="85"/>
        <end position="104"/>
    </location>
</feature>
<evidence type="ECO:0000256" key="2">
    <source>
        <dbReference type="ARBA" id="ARBA00022448"/>
    </source>
</evidence>
<dbReference type="STRING" id="930131.SAMN05216389_11456"/>
<dbReference type="AlphaFoldDB" id="A0A1I0F8L9"/>
<name>A0A1I0F8L9_9BACI</name>
<dbReference type="SUPFAM" id="SSF103481">
    <property type="entry name" value="Multidrug resistance efflux transporter EmrE"/>
    <property type="match status" value="1"/>
</dbReference>
<dbReference type="InterPro" id="IPR000390">
    <property type="entry name" value="Small_drug/metabolite_transptr"/>
</dbReference>
<evidence type="ECO:0000256" key="1">
    <source>
        <dbReference type="ARBA" id="ARBA00004651"/>
    </source>
</evidence>
<proteinExistence type="inferred from homology"/>
<evidence type="ECO:0000313" key="10">
    <source>
        <dbReference type="Proteomes" id="UP000198618"/>
    </source>
</evidence>
<sequence>MKGFIYLTLSIISEVLATTMLKLSEGFTNLFPTIGLIVGYVISFYCLSLCLKRLPLSLAHAIWAGGGTILTALVGMILWDEIVTALNLVGFLLIIGGVIILNATKDVEAEEAPSY</sequence>
<dbReference type="PANTHER" id="PTHR30561:SF1">
    <property type="entry name" value="MULTIDRUG TRANSPORTER EMRE"/>
    <property type="match status" value="1"/>
</dbReference>
<dbReference type="RefSeq" id="WP_090871059.1">
    <property type="nucleotide sequence ID" value="NZ_FOHE01000014.1"/>
</dbReference>
<comment type="subcellular location">
    <subcellularLocation>
        <location evidence="1 7">Cell membrane</location>
        <topology evidence="1 7">Multi-pass membrane protein</topology>
    </subcellularLocation>
</comment>
<reference evidence="9 10" key="1">
    <citation type="submission" date="2016-10" db="EMBL/GenBank/DDBJ databases">
        <authorList>
            <person name="de Groot N.N."/>
        </authorList>
    </citation>
    <scope>NUCLEOTIDE SEQUENCE [LARGE SCALE GENOMIC DNA]</scope>
    <source>
        <strain evidence="9 10">IBRC-M 10780</strain>
    </source>
</reference>
<evidence type="ECO:0000256" key="5">
    <source>
        <dbReference type="ARBA" id="ARBA00022989"/>
    </source>
</evidence>
<feature type="transmembrane region" description="Helical" evidence="8">
    <location>
        <begin position="33"/>
        <end position="51"/>
    </location>
</feature>
<dbReference type="Proteomes" id="UP000198618">
    <property type="component" value="Unassembled WGS sequence"/>
</dbReference>
<keyword evidence="6 8" id="KW-0472">Membrane</keyword>
<evidence type="ECO:0000256" key="8">
    <source>
        <dbReference type="SAM" id="Phobius"/>
    </source>
</evidence>
<dbReference type="GO" id="GO:0005886">
    <property type="term" value="C:plasma membrane"/>
    <property type="evidence" value="ECO:0007669"/>
    <property type="project" value="UniProtKB-SubCell"/>
</dbReference>
<dbReference type="GO" id="GO:0022857">
    <property type="term" value="F:transmembrane transporter activity"/>
    <property type="evidence" value="ECO:0007669"/>
    <property type="project" value="InterPro"/>
</dbReference>
<dbReference type="OrthoDB" id="21828at2"/>
<dbReference type="Pfam" id="PF00893">
    <property type="entry name" value="Multi_Drug_Res"/>
    <property type="match status" value="1"/>
</dbReference>
<dbReference type="PANTHER" id="PTHR30561">
    <property type="entry name" value="SMR FAMILY PROTON-DEPENDENT DRUG EFFLUX TRANSPORTER SUGE"/>
    <property type="match status" value="1"/>
</dbReference>
<keyword evidence="4 7" id="KW-0812">Transmembrane</keyword>
<dbReference type="EMBL" id="FOHE01000014">
    <property type="protein sequence ID" value="SET54244.1"/>
    <property type="molecule type" value="Genomic_DNA"/>
</dbReference>
<keyword evidence="2" id="KW-0813">Transport</keyword>
<evidence type="ECO:0000256" key="3">
    <source>
        <dbReference type="ARBA" id="ARBA00022475"/>
    </source>
</evidence>
<comment type="similarity">
    <text evidence="7">Belongs to the drug/metabolite transporter (DMT) superfamily. Small multidrug resistance (SMR) (TC 2.A.7.1) family.</text>
</comment>
<gene>
    <name evidence="9" type="ORF">SAMN05216389_11456</name>
</gene>
<dbReference type="Gene3D" id="1.10.3730.20">
    <property type="match status" value="1"/>
</dbReference>
<dbReference type="FunFam" id="1.10.3730.20:FF:000001">
    <property type="entry name" value="Quaternary ammonium compound resistance transporter SugE"/>
    <property type="match status" value="1"/>
</dbReference>
<dbReference type="InterPro" id="IPR037185">
    <property type="entry name" value="EmrE-like"/>
</dbReference>
<evidence type="ECO:0000256" key="4">
    <source>
        <dbReference type="ARBA" id="ARBA00022692"/>
    </source>
</evidence>
<evidence type="ECO:0000256" key="7">
    <source>
        <dbReference type="RuleBase" id="RU003942"/>
    </source>
</evidence>
<accession>A0A1I0F8L9</accession>
<feature type="transmembrane region" description="Helical" evidence="8">
    <location>
        <begin position="58"/>
        <end position="79"/>
    </location>
</feature>
<keyword evidence="10" id="KW-1185">Reference proteome</keyword>
<organism evidence="9 10">
    <name type="scientific">Oceanobacillus limi</name>
    <dbReference type="NCBI Taxonomy" id="930131"/>
    <lineage>
        <taxon>Bacteria</taxon>
        <taxon>Bacillati</taxon>
        <taxon>Bacillota</taxon>
        <taxon>Bacilli</taxon>
        <taxon>Bacillales</taxon>
        <taxon>Bacillaceae</taxon>
        <taxon>Oceanobacillus</taxon>
    </lineage>
</organism>
<evidence type="ECO:0000256" key="6">
    <source>
        <dbReference type="ARBA" id="ARBA00023136"/>
    </source>
</evidence>